<protein>
    <submittedName>
        <fullName evidence="1">Uncharacterized protein</fullName>
    </submittedName>
</protein>
<reference evidence="1 2" key="1">
    <citation type="journal article" date="2014" name="Curr. Biol.">
        <title>The genome of the clonal raider ant Cerapachys biroi.</title>
        <authorList>
            <person name="Oxley P.R."/>
            <person name="Ji L."/>
            <person name="Fetter-Pruneda I."/>
            <person name="McKenzie S.K."/>
            <person name="Li C."/>
            <person name="Hu H."/>
            <person name="Zhang G."/>
            <person name="Kronauer D.J."/>
        </authorList>
    </citation>
    <scope>NUCLEOTIDE SEQUENCE [LARGE SCALE GENOMIC DNA]</scope>
</reference>
<accession>A0A026WLS3</accession>
<evidence type="ECO:0000313" key="1">
    <source>
        <dbReference type="EMBL" id="EZA56049.1"/>
    </source>
</evidence>
<sequence length="68" mass="7947">MLVNRFNWWLEVNKLLPSSQFGFRKQQSCIDNLSILYAEILKTFQADKAVVESYIIREAQSECHLLIG</sequence>
<keyword evidence="2" id="KW-1185">Reference proteome</keyword>
<organism evidence="1 2">
    <name type="scientific">Ooceraea biroi</name>
    <name type="common">Clonal raider ant</name>
    <name type="synonym">Cerapachys biroi</name>
    <dbReference type="NCBI Taxonomy" id="2015173"/>
    <lineage>
        <taxon>Eukaryota</taxon>
        <taxon>Metazoa</taxon>
        <taxon>Ecdysozoa</taxon>
        <taxon>Arthropoda</taxon>
        <taxon>Hexapoda</taxon>
        <taxon>Insecta</taxon>
        <taxon>Pterygota</taxon>
        <taxon>Neoptera</taxon>
        <taxon>Endopterygota</taxon>
        <taxon>Hymenoptera</taxon>
        <taxon>Apocrita</taxon>
        <taxon>Aculeata</taxon>
        <taxon>Formicoidea</taxon>
        <taxon>Formicidae</taxon>
        <taxon>Dorylinae</taxon>
        <taxon>Ooceraea</taxon>
    </lineage>
</organism>
<evidence type="ECO:0000313" key="2">
    <source>
        <dbReference type="Proteomes" id="UP000053097"/>
    </source>
</evidence>
<dbReference type="Proteomes" id="UP000053097">
    <property type="component" value="Unassembled WGS sequence"/>
</dbReference>
<dbReference type="EMBL" id="KK107178">
    <property type="protein sequence ID" value="EZA56049.1"/>
    <property type="molecule type" value="Genomic_DNA"/>
</dbReference>
<name>A0A026WLS3_OOCBI</name>
<proteinExistence type="predicted"/>
<gene>
    <name evidence="1" type="ORF">X777_03874</name>
</gene>
<dbReference type="AlphaFoldDB" id="A0A026WLS3"/>